<name>A0ABX5ZGE9_9MICO</name>
<geneLocation type="plasmid" evidence="1 2">
    <name>unnamed</name>
</geneLocation>
<keyword evidence="1" id="KW-0614">Plasmid</keyword>
<evidence type="ECO:0000313" key="2">
    <source>
        <dbReference type="Proteomes" id="UP000323565"/>
    </source>
</evidence>
<dbReference type="EMBL" id="CP043032">
    <property type="protein sequence ID" value="QEH94814.1"/>
    <property type="molecule type" value="Genomic_DNA"/>
</dbReference>
<organism evidence="1 2">
    <name type="scientific">Dermacoccus abyssi</name>
    <dbReference type="NCBI Taxonomy" id="322596"/>
    <lineage>
        <taxon>Bacteria</taxon>
        <taxon>Bacillati</taxon>
        <taxon>Actinomycetota</taxon>
        <taxon>Actinomycetes</taxon>
        <taxon>Micrococcales</taxon>
        <taxon>Dermacoccaceae</taxon>
        <taxon>Dermacoccus</taxon>
    </lineage>
</organism>
<protein>
    <submittedName>
        <fullName evidence="1">Uncharacterized protein</fullName>
    </submittedName>
</protein>
<gene>
    <name evidence="1" type="ORF">FV141_14420</name>
</gene>
<accession>A0ABX5ZGE9</accession>
<dbReference type="Proteomes" id="UP000323565">
    <property type="component" value="Plasmid unnamed"/>
</dbReference>
<sequence>MNTPRIFDRSMSEQVHALVLDTRLNNACATIYTRAAQPRLWMDLGGRVACLTHGGGYLQYAVEAQPTAREHVTPLTAWVSADGRGFPCEDCGMEDAPRSDEGAIVRGVLAYDVERETVTLTDVDGTLRRSVWSRADGLDHDIVATSVPVLDVWAAFRKTDA</sequence>
<keyword evidence="2" id="KW-1185">Reference proteome</keyword>
<proteinExistence type="predicted"/>
<evidence type="ECO:0000313" key="1">
    <source>
        <dbReference type="EMBL" id="QEH94814.1"/>
    </source>
</evidence>
<reference evidence="1 2" key="1">
    <citation type="submission" date="2019-08" db="EMBL/GenBank/DDBJ databases">
        <title>Dermacoccus abyssi strain HZAU 226, whole genome Nanopore sequencing project.</title>
        <authorList>
            <person name="Guo A."/>
            <person name="Zhang X."/>
            <person name="Ruan Y."/>
            <person name="Liu W."/>
            <person name="Chen Q."/>
            <person name="Gu L."/>
        </authorList>
    </citation>
    <scope>NUCLEOTIDE SEQUENCE [LARGE SCALE GENOMIC DNA]</scope>
    <source>
        <strain evidence="1 2">HZAU 226</strain>
        <plasmid evidence="1 2">unnamed</plasmid>
    </source>
</reference>